<keyword evidence="6" id="KW-0349">Heme</keyword>
<evidence type="ECO:0000256" key="2">
    <source>
        <dbReference type="ARBA" id="ARBA00003690"/>
    </source>
</evidence>
<evidence type="ECO:0000256" key="13">
    <source>
        <dbReference type="ARBA" id="ARBA00023136"/>
    </source>
</evidence>
<dbReference type="GO" id="GO:0016712">
    <property type="term" value="F:oxidoreductase activity, acting on paired donors, with incorporation or reduction of molecular oxygen, reduced flavin or flavoprotein as one donor, and incorporation of one atom of oxygen"/>
    <property type="evidence" value="ECO:0007669"/>
    <property type="project" value="TreeGrafter"/>
</dbReference>
<evidence type="ECO:0000256" key="7">
    <source>
        <dbReference type="ARBA" id="ARBA00022723"/>
    </source>
</evidence>
<dbReference type="PANTHER" id="PTHR24300:SF403">
    <property type="entry name" value="CYTOCHROME P450 306A1"/>
    <property type="match status" value="1"/>
</dbReference>
<keyword evidence="16" id="KW-1185">Reference proteome</keyword>
<dbReference type="PRINTS" id="PR00463">
    <property type="entry name" value="EP450I"/>
</dbReference>
<evidence type="ECO:0000256" key="8">
    <source>
        <dbReference type="ARBA" id="ARBA00022824"/>
    </source>
</evidence>
<keyword evidence="12" id="KW-0503">Monooxygenase</keyword>
<evidence type="ECO:0000313" key="15">
    <source>
        <dbReference type="EMBL" id="KFM82750.1"/>
    </source>
</evidence>
<evidence type="ECO:0000313" key="16">
    <source>
        <dbReference type="Proteomes" id="UP000054359"/>
    </source>
</evidence>
<keyword evidence="14" id="KW-0812">Transmembrane</keyword>
<keyword evidence="7" id="KW-0479">Metal-binding</keyword>
<dbReference type="InterPro" id="IPR036396">
    <property type="entry name" value="Cyt_P450_sf"/>
</dbReference>
<dbReference type="GO" id="GO:0005789">
    <property type="term" value="C:endoplasmic reticulum membrane"/>
    <property type="evidence" value="ECO:0007669"/>
    <property type="project" value="UniProtKB-SubCell"/>
</dbReference>
<evidence type="ECO:0000256" key="14">
    <source>
        <dbReference type="SAM" id="Phobius"/>
    </source>
</evidence>
<dbReference type="Pfam" id="PF00067">
    <property type="entry name" value="p450"/>
    <property type="match status" value="1"/>
</dbReference>
<dbReference type="InterPro" id="IPR001128">
    <property type="entry name" value="Cyt_P450"/>
</dbReference>
<dbReference type="GO" id="GO:0020037">
    <property type="term" value="F:heme binding"/>
    <property type="evidence" value="ECO:0007669"/>
    <property type="project" value="InterPro"/>
</dbReference>
<dbReference type="GO" id="GO:0005506">
    <property type="term" value="F:iron ion binding"/>
    <property type="evidence" value="ECO:0007669"/>
    <property type="project" value="InterPro"/>
</dbReference>
<evidence type="ECO:0000256" key="5">
    <source>
        <dbReference type="ARBA" id="ARBA00010617"/>
    </source>
</evidence>
<evidence type="ECO:0000256" key="10">
    <source>
        <dbReference type="ARBA" id="ARBA00023002"/>
    </source>
</evidence>
<organism evidence="15 16">
    <name type="scientific">Stegodyphus mimosarum</name>
    <name type="common">African social velvet spider</name>
    <dbReference type="NCBI Taxonomy" id="407821"/>
    <lineage>
        <taxon>Eukaryota</taxon>
        <taxon>Metazoa</taxon>
        <taxon>Ecdysozoa</taxon>
        <taxon>Arthropoda</taxon>
        <taxon>Chelicerata</taxon>
        <taxon>Arachnida</taxon>
        <taxon>Araneae</taxon>
        <taxon>Araneomorphae</taxon>
        <taxon>Entelegynae</taxon>
        <taxon>Eresoidea</taxon>
        <taxon>Eresidae</taxon>
        <taxon>Stegodyphus</taxon>
    </lineage>
</organism>
<dbReference type="FunFam" id="1.10.630.10:FF:000238">
    <property type="entry name" value="Cytochrome P450 2A6"/>
    <property type="match status" value="1"/>
</dbReference>
<evidence type="ECO:0000256" key="9">
    <source>
        <dbReference type="ARBA" id="ARBA00022848"/>
    </source>
</evidence>
<evidence type="ECO:0000256" key="3">
    <source>
        <dbReference type="ARBA" id="ARBA00004174"/>
    </source>
</evidence>
<evidence type="ECO:0000256" key="6">
    <source>
        <dbReference type="ARBA" id="ARBA00022617"/>
    </source>
</evidence>
<dbReference type="OrthoDB" id="6422360at2759"/>
<dbReference type="InterPro" id="IPR002401">
    <property type="entry name" value="Cyt_P450_E_grp-I"/>
</dbReference>
<comment type="similarity">
    <text evidence="5">Belongs to the cytochrome P450 family.</text>
</comment>
<dbReference type="PANTHER" id="PTHR24300">
    <property type="entry name" value="CYTOCHROME P450 508A4-RELATED"/>
    <property type="match status" value="1"/>
</dbReference>
<keyword evidence="11" id="KW-0408">Iron</keyword>
<comment type="cofactor">
    <cofactor evidence="1">
        <name>heme</name>
        <dbReference type="ChEBI" id="CHEBI:30413"/>
    </cofactor>
</comment>
<name>A0A087UZG1_STEMI</name>
<gene>
    <name evidence="15" type="ORF">X975_22026</name>
</gene>
<protein>
    <submittedName>
        <fullName evidence="15">Cytochrome P450 2A3</fullName>
    </submittedName>
</protein>
<comment type="subcellular location">
    <subcellularLocation>
        <location evidence="4">Endoplasmic reticulum membrane</location>
        <topology evidence="4">Peripheral membrane protein</topology>
    </subcellularLocation>
    <subcellularLocation>
        <location evidence="3">Microsome membrane</location>
        <topology evidence="3">Peripheral membrane protein</topology>
    </subcellularLocation>
</comment>
<evidence type="ECO:0000256" key="4">
    <source>
        <dbReference type="ARBA" id="ARBA00004406"/>
    </source>
</evidence>
<comment type="function">
    <text evidence="2">May be involved in the metabolism of insect hormones and in the breakdown of synthetic insecticides.</text>
</comment>
<dbReference type="GO" id="GO:0006805">
    <property type="term" value="P:xenobiotic metabolic process"/>
    <property type="evidence" value="ECO:0007669"/>
    <property type="project" value="TreeGrafter"/>
</dbReference>
<feature type="non-terminal residue" evidence="15">
    <location>
        <position position="381"/>
    </location>
</feature>
<evidence type="ECO:0000256" key="1">
    <source>
        <dbReference type="ARBA" id="ARBA00001971"/>
    </source>
</evidence>
<dbReference type="Proteomes" id="UP000054359">
    <property type="component" value="Unassembled WGS sequence"/>
</dbReference>
<dbReference type="Gene3D" id="1.10.630.10">
    <property type="entry name" value="Cytochrome P450"/>
    <property type="match status" value="1"/>
</dbReference>
<keyword evidence="9" id="KW-0492">Microsome</keyword>
<reference evidence="15 16" key="1">
    <citation type="submission" date="2013-11" db="EMBL/GenBank/DDBJ databases">
        <title>Genome sequencing of Stegodyphus mimosarum.</title>
        <authorList>
            <person name="Bechsgaard J."/>
        </authorList>
    </citation>
    <scope>NUCLEOTIDE SEQUENCE [LARGE SCALE GENOMIC DNA]</scope>
</reference>
<feature type="transmembrane region" description="Helical" evidence="14">
    <location>
        <begin position="6"/>
        <end position="28"/>
    </location>
</feature>
<keyword evidence="13 14" id="KW-0472">Membrane</keyword>
<dbReference type="SUPFAM" id="SSF48264">
    <property type="entry name" value="Cytochrome P450"/>
    <property type="match status" value="1"/>
</dbReference>
<sequence>MALEQYVYNPLLVGVLVIIFTWLIIYFWNSNRKLPPGPWGLPFIGYYPYISDRPHEDFLKLSKKYGNVFSFRTLGGRLIIILNGTKVIKDVLINRADEFIGRPYGNNVITLMSDGIGITQEDGMPWKEQRRFFLHNLKNFGVGKAEMENHIADEVQSMLKILRKNTGRSTQILAHLAYATNSIVSRIIFNTKIDRNDPRMSKILRCGQGLRELFIGRTNYLVGWIQDLYAAISPTQRKAIKDRDYVREITDAFIDERLKSFYPDHIRDCVDVYLFKRNELLKSGKLNESSFSMERLRAISFNLYFEGMESVSTAVMGMLAELSKHLNAQREAQKEMDNVVGRERLPSWSDRLNLPYLDATIQELYRFAAPFLITTQYSNFG</sequence>
<keyword evidence="8" id="KW-0256">Endoplasmic reticulum</keyword>
<accession>A0A087UZG1</accession>
<keyword evidence="14" id="KW-1133">Transmembrane helix</keyword>
<dbReference type="AlphaFoldDB" id="A0A087UZG1"/>
<dbReference type="InterPro" id="IPR050182">
    <property type="entry name" value="Cytochrome_P450_fam2"/>
</dbReference>
<dbReference type="GO" id="GO:0008395">
    <property type="term" value="F:steroid hydroxylase activity"/>
    <property type="evidence" value="ECO:0007669"/>
    <property type="project" value="TreeGrafter"/>
</dbReference>
<dbReference type="EMBL" id="KK122458">
    <property type="protein sequence ID" value="KFM82750.1"/>
    <property type="molecule type" value="Genomic_DNA"/>
</dbReference>
<dbReference type="GO" id="GO:0006082">
    <property type="term" value="P:organic acid metabolic process"/>
    <property type="evidence" value="ECO:0007669"/>
    <property type="project" value="TreeGrafter"/>
</dbReference>
<dbReference type="STRING" id="407821.A0A087UZG1"/>
<evidence type="ECO:0000256" key="12">
    <source>
        <dbReference type="ARBA" id="ARBA00023033"/>
    </source>
</evidence>
<evidence type="ECO:0000256" key="11">
    <source>
        <dbReference type="ARBA" id="ARBA00023004"/>
    </source>
</evidence>
<keyword evidence="10" id="KW-0560">Oxidoreductase</keyword>
<proteinExistence type="inferred from homology"/>